<dbReference type="RefSeq" id="XP_028471368.1">
    <property type="nucleotide sequence ID" value="XM_028608624.1"/>
</dbReference>
<evidence type="ECO:0000256" key="5">
    <source>
        <dbReference type="ARBA" id="ARBA00023242"/>
    </source>
</evidence>
<dbReference type="AlphaFoldDB" id="A0A3N2Q9Y6"/>
<keyword evidence="3" id="KW-0805">Transcription regulation</keyword>
<evidence type="ECO:0000313" key="7">
    <source>
        <dbReference type="EMBL" id="ROT43562.1"/>
    </source>
</evidence>
<dbReference type="GeneID" id="39577102"/>
<dbReference type="InterPro" id="IPR013907">
    <property type="entry name" value="Sds3"/>
</dbReference>
<evidence type="ECO:0000256" key="2">
    <source>
        <dbReference type="ARBA" id="ARBA00022491"/>
    </source>
</evidence>
<feature type="compositionally biased region" description="Low complexity" evidence="6">
    <location>
        <begin position="484"/>
        <end position="501"/>
    </location>
</feature>
<reference evidence="7 8" key="1">
    <citation type="journal article" date="2018" name="Mol. Ecol.">
        <title>The obligate alkalophilic soda-lake fungus Sodiomyces alkalinus has shifted to a protein diet.</title>
        <authorList>
            <person name="Grum-Grzhimaylo A.A."/>
            <person name="Falkoski D.L."/>
            <person name="van den Heuvel J."/>
            <person name="Valero-Jimenez C.A."/>
            <person name="Min B."/>
            <person name="Choi I.G."/>
            <person name="Lipzen A."/>
            <person name="Daum C.G."/>
            <person name="Aanen D.K."/>
            <person name="Tsang A."/>
            <person name="Henrissat B."/>
            <person name="Bilanenko E.N."/>
            <person name="de Vries R.P."/>
            <person name="van Kan J.A.L."/>
            <person name="Grigoriev I.V."/>
            <person name="Debets A.J.M."/>
        </authorList>
    </citation>
    <scope>NUCLEOTIDE SEQUENCE [LARGE SCALE GENOMIC DNA]</scope>
    <source>
        <strain evidence="7 8">F11</strain>
    </source>
</reference>
<dbReference type="SMART" id="SM01401">
    <property type="entry name" value="Sds3"/>
    <property type="match status" value="1"/>
</dbReference>
<feature type="region of interest" description="Disordered" evidence="6">
    <location>
        <begin position="1"/>
        <end position="20"/>
    </location>
</feature>
<dbReference type="Pfam" id="PF08598">
    <property type="entry name" value="Sds3"/>
    <property type="match status" value="1"/>
</dbReference>
<evidence type="ECO:0000256" key="6">
    <source>
        <dbReference type="SAM" id="MobiDB-lite"/>
    </source>
</evidence>
<feature type="compositionally biased region" description="Acidic residues" evidence="6">
    <location>
        <begin position="473"/>
        <end position="482"/>
    </location>
</feature>
<comment type="subcellular location">
    <subcellularLocation>
        <location evidence="1">Nucleus</location>
    </subcellularLocation>
</comment>
<dbReference type="GO" id="GO:0005654">
    <property type="term" value="C:nucleoplasm"/>
    <property type="evidence" value="ECO:0007669"/>
    <property type="project" value="UniProtKB-ARBA"/>
</dbReference>
<evidence type="ECO:0000256" key="4">
    <source>
        <dbReference type="ARBA" id="ARBA00023163"/>
    </source>
</evidence>
<keyword evidence="2" id="KW-0678">Repressor</keyword>
<evidence type="ECO:0000256" key="1">
    <source>
        <dbReference type="ARBA" id="ARBA00004123"/>
    </source>
</evidence>
<accession>A0A3N2Q9Y6</accession>
<dbReference type="PANTHER" id="PTHR21964">
    <property type="entry name" value="BREAST CANCER METASTASIS-SUPPRESSOR 1"/>
    <property type="match status" value="1"/>
</dbReference>
<dbReference type="GO" id="GO:0010468">
    <property type="term" value="P:regulation of gene expression"/>
    <property type="evidence" value="ECO:0007669"/>
    <property type="project" value="UniProtKB-ARBA"/>
</dbReference>
<dbReference type="Proteomes" id="UP000272025">
    <property type="component" value="Unassembled WGS sequence"/>
</dbReference>
<keyword evidence="4" id="KW-0804">Transcription</keyword>
<feature type="region of interest" description="Disordered" evidence="6">
    <location>
        <begin position="451"/>
        <end position="527"/>
    </location>
</feature>
<sequence>MATHDAGPTGAAAPSKRERKRQYITEKLAHLNEKFQRDRDLSYRDQLQKIQVDTTLVQRLDPYDPNVLDVIASLRREHAEAQSPETLSENSRTLVQMSGPKFQDFIREVEDLIEHRDSHLAQQKHEHDRRLHQYQNEYLYKVETANREHRALANTLRDRLINTVTSRKYRLQKEKEALEISDSSALLLHPNQFSMTNPASPGGAHGKRATRLRKDADDLSGYSETKKRKRAPGDDDGSPVPSRRLLDPNTTTPLWQNEKLRYSAKHNGPAYSIEKLFTEKELSMTRHQASLAAHKYILKNKVYSNGAAASPNGSDSGENDGSEQDGVDSMSAPMMERTTSHTTRSSRAAINQSLLEAAEASNNLELPKHIDILQPHEPTKIPPIQPASYSKTSGRAAENYPQSLSAEDANSDILLMELYKKYDAKHKPGASIDHPNGSRRLLESVVTPYTKTAGGGFRAGSRPDPKSLNEGLNEVEADEEADSAAKPSGTAAAPAVAASVPMGRQSSAAGGHTMSRQGSSRGKARKN</sequence>
<evidence type="ECO:0000256" key="3">
    <source>
        <dbReference type="ARBA" id="ARBA00023015"/>
    </source>
</evidence>
<dbReference type="OrthoDB" id="70376at2759"/>
<evidence type="ECO:0008006" key="9">
    <source>
        <dbReference type="Google" id="ProtNLM"/>
    </source>
</evidence>
<keyword evidence="5" id="KW-0539">Nucleus</keyword>
<feature type="region of interest" description="Disordered" evidence="6">
    <location>
        <begin position="375"/>
        <end position="402"/>
    </location>
</feature>
<feature type="region of interest" description="Disordered" evidence="6">
    <location>
        <begin position="191"/>
        <end position="261"/>
    </location>
</feature>
<dbReference type="EMBL" id="ML119051">
    <property type="protein sequence ID" value="ROT43562.1"/>
    <property type="molecule type" value="Genomic_DNA"/>
</dbReference>
<protein>
    <recommendedName>
        <fullName evidence="9">Deacetylase complex subunit</fullName>
    </recommendedName>
</protein>
<feature type="compositionally biased region" description="Polar residues" evidence="6">
    <location>
        <begin position="504"/>
        <end position="520"/>
    </location>
</feature>
<name>A0A3N2Q9Y6_SODAK</name>
<proteinExistence type="predicted"/>
<keyword evidence="8" id="KW-1185">Reference proteome</keyword>
<organism evidence="7 8">
    <name type="scientific">Sodiomyces alkalinus (strain CBS 110278 / VKM F-3762 / F11)</name>
    <name type="common">Alkaliphilic filamentous fungus</name>
    <dbReference type="NCBI Taxonomy" id="1314773"/>
    <lineage>
        <taxon>Eukaryota</taxon>
        <taxon>Fungi</taxon>
        <taxon>Dikarya</taxon>
        <taxon>Ascomycota</taxon>
        <taxon>Pezizomycotina</taxon>
        <taxon>Sordariomycetes</taxon>
        <taxon>Hypocreomycetidae</taxon>
        <taxon>Glomerellales</taxon>
        <taxon>Plectosphaerellaceae</taxon>
        <taxon>Sodiomyces</taxon>
    </lineage>
</organism>
<feature type="compositionally biased region" description="Acidic residues" evidence="6">
    <location>
        <begin position="317"/>
        <end position="326"/>
    </location>
</feature>
<dbReference type="STRING" id="1314773.A0A3N2Q9Y6"/>
<evidence type="ECO:0000313" key="8">
    <source>
        <dbReference type="Proteomes" id="UP000272025"/>
    </source>
</evidence>
<gene>
    <name evidence="7" type="ORF">SODALDRAFT_289635</name>
</gene>
<feature type="region of interest" description="Disordered" evidence="6">
    <location>
        <begin position="308"/>
        <end position="346"/>
    </location>
</feature>